<reference evidence="1 2" key="1">
    <citation type="submission" date="2015-09" db="EMBL/GenBank/DDBJ databases">
        <title>Genome announcement of multiple Pseudomonas syringae strains.</title>
        <authorList>
            <person name="Thakur S."/>
            <person name="Wang P.W."/>
            <person name="Gong Y."/>
            <person name="Weir B.S."/>
            <person name="Guttman D.S."/>
        </authorList>
    </citation>
    <scope>NUCLEOTIDE SEQUENCE [LARGE SCALE GENOMIC DNA]</scope>
    <source>
        <strain evidence="1 2">ICMP2823</strain>
    </source>
</reference>
<accession>A0A0P9LPQ4</accession>
<name>A0A0P9LPQ4_PSECA</name>
<gene>
    <name evidence="1" type="ORF">ALO81_00416</name>
</gene>
<dbReference type="Proteomes" id="UP000050564">
    <property type="component" value="Unassembled WGS sequence"/>
</dbReference>
<evidence type="ECO:0000313" key="2">
    <source>
        <dbReference type="Proteomes" id="UP000050564"/>
    </source>
</evidence>
<dbReference type="EMBL" id="LJPX01000336">
    <property type="protein sequence ID" value="KPW72395.1"/>
    <property type="molecule type" value="Genomic_DNA"/>
</dbReference>
<sequence length="67" mass="7785">MTPPGYARRWRQVWPTLALLSRMMKSSEGWQSGWHDCAIGERPDATHFLARISGQRFGGNNRIHRFT</sequence>
<comment type="caution">
    <text evidence="1">The sequence shown here is derived from an EMBL/GenBank/DDBJ whole genome shotgun (WGS) entry which is preliminary data.</text>
</comment>
<dbReference type="AlphaFoldDB" id="A0A0P9LPQ4"/>
<proteinExistence type="predicted"/>
<evidence type="ECO:0000313" key="1">
    <source>
        <dbReference type="EMBL" id="KPW72395.1"/>
    </source>
</evidence>
<protein>
    <submittedName>
        <fullName evidence="1">Stability determinant</fullName>
    </submittedName>
</protein>
<organism evidence="1 2">
    <name type="scientific">Pseudomonas cannabina</name>
    <dbReference type="NCBI Taxonomy" id="86840"/>
    <lineage>
        <taxon>Bacteria</taxon>
        <taxon>Pseudomonadati</taxon>
        <taxon>Pseudomonadota</taxon>
        <taxon>Gammaproteobacteria</taxon>
        <taxon>Pseudomonadales</taxon>
        <taxon>Pseudomonadaceae</taxon>
        <taxon>Pseudomonas</taxon>
    </lineage>
</organism>